<reference evidence="3" key="1">
    <citation type="submission" date="2016-07" db="EMBL/GenBank/DDBJ databases">
        <title>Frankia sp. NRRL B-16219 Genome sequencing.</title>
        <authorList>
            <person name="Ghodhbane-Gtari F."/>
            <person name="Swanson E."/>
            <person name="Gueddou A."/>
            <person name="Louati M."/>
            <person name="Nouioui I."/>
            <person name="Hezbri K."/>
            <person name="Abebe-Akele F."/>
            <person name="Simpson S."/>
            <person name="Morris K."/>
            <person name="Thomas K."/>
            <person name="Gtari M."/>
            <person name="Tisa L.S."/>
        </authorList>
    </citation>
    <scope>NUCLEOTIDE SEQUENCE [LARGE SCALE GENOMIC DNA]</scope>
    <source>
        <strain evidence="3">NRRL B-16219</strain>
    </source>
</reference>
<accession>A0A1S1PZX0</accession>
<name>A0A1S1PZX0_9ACTN</name>
<comment type="caution">
    <text evidence="2">The sequence shown here is derived from an EMBL/GenBank/DDBJ whole genome shotgun (WGS) entry which is preliminary data.</text>
</comment>
<evidence type="ECO:0000256" key="1">
    <source>
        <dbReference type="SAM" id="MobiDB-lite"/>
    </source>
</evidence>
<proteinExistence type="predicted"/>
<feature type="compositionally biased region" description="Low complexity" evidence="1">
    <location>
        <begin position="74"/>
        <end position="93"/>
    </location>
</feature>
<keyword evidence="3" id="KW-1185">Reference proteome</keyword>
<dbReference type="Proteomes" id="UP000179769">
    <property type="component" value="Unassembled WGS sequence"/>
</dbReference>
<gene>
    <name evidence="2" type="ORF">BBK14_03170</name>
</gene>
<feature type="region of interest" description="Disordered" evidence="1">
    <location>
        <begin position="1"/>
        <end position="97"/>
    </location>
</feature>
<feature type="compositionally biased region" description="Low complexity" evidence="1">
    <location>
        <begin position="209"/>
        <end position="221"/>
    </location>
</feature>
<organism evidence="2 3">
    <name type="scientific">Parafrankia soli</name>
    <dbReference type="NCBI Taxonomy" id="2599596"/>
    <lineage>
        <taxon>Bacteria</taxon>
        <taxon>Bacillati</taxon>
        <taxon>Actinomycetota</taxon>
        <taxon>Actinomycetes</taxon>
        <taxon>Frankiales</taxon>
        <taxon>Frankiaceae</taxon>
        <taxon>Parafrankia</taxon>
    </lineage>
</organism>
<evidence type="ECO:0000313" key="2">
    <source>
        <dbReference type="EMBL" id="OHV28188.1"/>
    </source>
</evidence>
<feature type="region of interest" description="Disordered" evidence="1">
    <location>
        <begin position="172"/>
        <end position="228"/>
    </location>
</feature>
<evidence type="ECO:0000313" key="3">
    <source>
        <dbReference type="Proteomes" id="UP000179769"/>
    </source>
</evidence>
<dbReference type="AlphaFoldDB" id="A0A1S1PZX0"/>
<protein>
    <submittedName>
        <fullName evidence="2">Uncharacterized protein</fullName>
    </submittedName>
</protein>
<sequence length="228" mass="23645">MTPAMLSAASRPTSTISWKRAACPGEAPPNSAPTNAPGRVTSPTVRVWSSAGTSASETLARAMSRHARRGVAPRASQASTSSHRSRSPAASRRPVSVQDVIVPPTRLPVSAIRFRVDGSSAPTAKTAPIGRPAPITQETSTARPAGASSVSRRVAVPTAAVSMSTTTITVVGGAAKTPRRARPMTVSWTAARSEAVRTSLRRATRAQVRAPTASASRSRSPAPRRRSA</sequence>
<feature type="region of interest" description="Disordered" evidence="1">
    <location>
        <begin position="122"/>
        <end position="151"/>
    </location>
</feature>
<dbReference type="EMBL" id="MAXA01000213">
    <property type="protein sequence ID" value="OHV28188.1"/>
    <property type="molecule type" value="Genomic_DNA"/>
</dbReference>